<dbReference type="SUPFAM" id="SSF48690">
    <property type="entry name" value="Epsilon subunit of mitochondrial F1F0-ATP synthase"/>
    <property type="match status" value="1"/>
</dbReference>
<dbReference type="GO" id="GO:0045259">
    <property type="term" value="C:proton-transporting ATP synthase complex"/>
    <property type="evidence" value="ECO:0007669"/>
    <property type="project" value="InterPro"/>
</dbReference>
<dbReference type="InterPro" id="IPR036742">
    <property type="entry name" value="ATP_synth_F1_esu_sf_mt"/>
</dbReference>
<evidence type="ECO:0000313" key="2">
    <source>
        <dbReference type="EMBL" id="CEM13949.1"/>
    </source>
</evidence>
<dbReference type="InterPro" id="IPR006721">
    <property type="entry name" value="ATP_synth_F1_esu_mt"/>
</dbReference>
<comment type="similarity">
    <text evidence="1">Belongs to the eukaryotic ATPase epsilon family.</text>
</comment>
<evidence type="ECO:0000256" key="1">
    <source>
        <dbReference type="ARBA" id="ARBA00009502"/>
    </source>
</evidence>
<organism evidence="2">
    <name type="scientific">Chromera velia CCMP2878</name>
    <dbReference type="NCBI Taxonomy" id="1169474"/>
    <lineage>
        <taxon>Eukaryota</taxon>
        <taxon>Sar</taxon>
        <taxon>Alveolata</taxon>
        <taxon>Colpodellida</taxon>
        <taxon>Chromeraceae</taxon>
        <taxon>Chromera</taxon>
    </lineage>
</organism>
<protein>
    <submittedName>
        <fullName evidence="2">Uncharacterized protein</fullName>
    </submittedName>
</protein>
<proteinExistence type="inferred from homology"/>
<dbReference type="GO" id="GO:0042776">
    <property type="term" value="P:proton motive force-driven mitochondrial ATP synthesis"/>
    <property type="evidence" value="ECO:0007669"/>
    <property type="project" value="TreeGrafter"/>
</dbReference>
<gene>
    <name evidence="2" type="ORF">Cvel_17380</name>
</gene>
<dbReference type="PANTHER" id="PTHR12448:SF0">
    <property type="entry name" value="ATP SYNTHASE SUBUNIT EPSILON, MITOCHONDRIAL"/>
    <property type="match status" value="1"/>
</dbReference>
<sequence>MWRQAKVSYLQYSNEMAQLLRESLKEPFRSTALQRNQVHFKESIFQNGSIVSREIVESFKQAFGKGSGAK</sequence>
<dbReference type="CDD" id="cd12153">
    <property type="entry name" value="F1-ATPase_epsilon"/>
    <property type="match status" value="1"/>
</dbReference>
<dbReference type="GO" id="GO:0046933">
    <property type="term" value="F:proton-transporting ATP synthase activity, rotational mechanism"/>
    <property type="evidence" value="ECO:0007669"/>
    <property type="project" value="InterPro"/>
</dbReference>
<dbReference type="EMBL" id="CDMZ01000421">
    <property type="protein sequence ID" value="CEM13949.1"/>
    <property type="molecule type" value="Genomic_DNA"/>
</dbReference>
<dbReference type="Pfam" id="PF04627">
    <property type="entry name" value="ATP-synt_Eps"/>
    <property type="match status" value="1"/>
</dbReference>
<dbReference type="Gene3D" id="1.10.1620.20">
    <property type="entry name" value="ATP synthase, F1 complex, epsilon subunit superfamily, mitochondrial"/>
    <property type="match status" value="1"/>
</dbReference>
<reference evidence="2" key="1">
    <citation type="submission" date="2014-11" db="EMBL/GenBank/DDBJ databases">
        <authorList>
            <person name="Otto D Thomas"/>
            <person name="Naeem Raeece"/>
        </authorList>
    </citation>
    <scope>NUCLEOTIDE SEQUENCE</scope>
</reference>
<accession>A0A0G4FJL9</accession>
<dbReference type="PANTHER" id="PTHR12448">
    <property type="entry name" value="ATP SYNTHASE EPSILON CHAIN, MITOCHONDRIAL"/>
    <property type="match status" value="1"/>
</dbReference>
<dbReference type="GO" id="GO:0005743">
    <property type="term" value="C:mitochondrial inner membrane"/>
    <property type="evidence" value="ECO:0007669"/>
    <property type="project" value="InterPro"/>
</dbReference>
<name>A0A0G4FJL9_9ALVE</name>
<dbReference type="AlphaFoldDB" id="A0A0G4FJL9"/>
<dbReference type="VEuPathDB" id="CryptoDB:Cvel_17380"/>